<feature type="region of interest" description="Disordered" evidence="1">
    <location>
        <begin position="1"/>
        <end position="20"/>
    </location>
</feature>
<comment type="caution">
    <text evidence="2">The sequence shown here is derived from an EMBL/GenBank/DDBJ whole genome shotgun (WGS) entry which is preliminary data.</text>
</comment>
<evidence type="ECO:0000256" key="1">
    <source>
        <dbReference type="SAM" id="MobiDB-lite"/>
    </source>
</evidence>
<dbReference type="Pfam" id="PF09939">
    <property type="entry name" value="DUF2171"/>
    <property type="match status" value="1"/>
</dbReference>
<sequence>MPDTSQIKEHMDVISSDKKTVGKVDHLEGADKIKLTKQSSPNGDHHHFIPVAWIDHVDQHVHLTKSGADITAHWEHEGRK</sequence>
<dbReference type="Proteomes" id="UP000639516">
    <property type="component" value="Unassembled WGS sequence"/>
</dbReference>
<accession>A0ABR7UM82</accession>
<dbReference type="EMBL" id="JAATTO010000149">
    <property type="protein sequence ID" value="MBC9984735.1"/>
    <property type="molecule type" value="Genomic_DNA"/>
</dbReference>
<keyword evidence="3" id="KW-1185">Reference proteome</keyword>
<gene>
    <name evidence="2" type="ORF">HA482_41925</name>
</gene>
<organism evidence="2 3">
    <name type="scientific">Bradyrhizobium campsiandrae</name>
    <dbReference type="NCBI Taxonomy" id="1729892"/>
    <lineage>
        <taxon>Bacteria</taxon>
        <taxon>Pseudomonadati</taxon>
        <taxon>Pseudomonadota</taxon>
        <taxon>Alphaproteobacteria</taxon>
        <taxon>Hyphomicrobiales</taxon>
        <taxon>Nitrobacteraceae</taxon>
        <taxon>Bradyrhizobium</taxon>
    </lineage>
</organism>
<proteinExistence type="predicted"/>
<protein>
    <submittedName>
        <fullName evidence="2">DUF2171 domain-containing protein</fullName>
    </submittedName>
</protein>
<reference evidence="2 3" key="1">
    <citation type="journal article" date="2020" name="Arch. Microbiol.">
        <title>Bradyrhizobium campsiandrae sp. nov., a nitrogen-fixing bacterial strain isolated from a native leguminous tree from the Amazon adapted to flooded conditions.</title>
        <authorList>
            <person name="Cabral Michel D."/>
            <person name="Martins da Costa E."/>
            <person name="Azarias Guimaraes A."/>
            <person name="Soares de Carvalho T."/>
            <person name="Santos de Castro Caputo P."/>
            <person name="Willems A."/>
            <person name="de Souza Moreira F.M."/>
        </authorList>
    </citation>
    <scope>NUCLEOTIDE SEQUENCE [LARGE SCALE GENOMIC DNA]</scope>
    <source>
        <strain evidence="3">INPA 384B</strain>
    </source>
</reference>
<dbReference type="RefSeq" id="WP_188108394.1">
    <property type="nucleotide sequence ID" value="NZ_JAANIH010000147.1"/>
</dbReference>
<evidence type="ECO:0000313" key="3">
    <source>
        <dbReference type="Proteomes" id="UP000639516"/>
    </source>
</evidence>
<evidence type="ECO:0000313" key="2">
    <source>
        <dbReference type="EMBL" id="MBC9984735.1"/>
    </source>
</evidence>
<name>A0ABR7UM82_9BRAD</name>
<dbReference type="InterPro" id="IPR018684">
    <property type="entry name" value="DUF2171"/>
</dbReference>